<reference evidence="1 2" key="1">
    <citation type="submission" date="2023-01" db="EMBL/GenBank/DDBJ databases">
        <title>Analysis of 21 Apiospora genomes using comparative genomics revels a genus with tremendous synthesis potential of carbohydrate active enzymes and secondary metabolites.</title>
        <authorList>
            <person name="Sorensen T."/>
        </authorList>
    </citation>
    <scope>NUCLEOTIDE SEQUENCE [LARGE SCALE GENOMIC DNA]</scope>
    <source>
        <strain evidence="1 2">CBS 33761</strain>
    </source>
</reference>
<comment type="caution">
    <text evidence="1">The sequence shown here is derived from an EMBL/GenBank/DDBJ whole genome shotgun (WGS) entry which is preliminary data.</text>
</comment>
<accession>A0ABR1TX16</accession>
<protein>
    <recommendedName>
        <fullName evidence="3">F-box domain-containing protein</fullName>
    </recommendedName>
</protein>
<organism evidence="1 2">
    <name type="scientific">Apiospora rasikravindrae</name>
    <dbReference type="NCBI Taxonomy" id="990691"/>
    <lineage>
        <taxon>Eukaryota</taxon>
        <taxon>Fungi</taxon>
        <taxon>Dikarya</taxon>
        <taxon>Ascomycota</taxon>
        <taxon>Pezizomycotina</taxon>
        <taxon>Sordariomycetes</taxon>
        <taxon>Xylariomycetidae</taxon>
        <taxon>Amphisphaeriales</taxon>
        <taxon>Apiosporaceae</taxon>
        <taxon>Apiospora</taxon>
    </lineage>
</organism>
<dbReference type="EMBL" id="JAQQWK010000002">
    <property type="protein sequence ID" value="KAK8051132.1"/>
    <property type="molecule type" value="Genomic_DNA"/>
</dbReference>
<evidence type="ECO:0000313" key="1">
    <source>
        <dbReference type="EMBL" id="KAK8051132.1"/>
    </source>
</evidence>
<keyword evidence="2" id="KW-1185">Reference proteome</keyword>
<dbReference type="Proteomes" id="UP001444661">
    <property type="component" value="Unassembled WGS sequence"/>
</dbReference>
<dbReference type="SUPFAM" id="SSF52047">
    <property type="entry name" value="RNI-like"/>
    <property type="match status" value="1"/>
</dbReference>
<evidence type="ECO:0008006" key="3">
    <source>
        <dbReference type="Google" id="ProtNLM"/>
    </source>
</evidence>
<sequence>MASRLSAELLQIIFSDVAGAPRNHTRYEHRIQERIQDLLSCALVCRAWRYEAQRALEAVILITNRKQLVTRLTSRWAARPGVRQIIIAQRWHVHGNRGLDLHDILDCSMPQLQSLVLREGITLQNSNQLRPTERVNLAALRELTLAEHGPTGYWQPLLLSLPRLQHLHLSQLNWKAVGNLEQPPFSLTSLEISHCDMGLGPLQWLVAKSAESLCSLSVEGLQQEWDTFIHLSAMRAGGLLPKVRHLSFSGPETAHSSYSKVLPKKVTDPLACWGGIESTYIRAGDAKMRSAIINGIAAISPPPVIELDASQMQFHDLKAVFRTRKAKLQPETVLRLTTELDYRSTWGYWSDEYAEDAQDLAQMNGVVLEMDKVPHHA</sequence>
<proteinExistence type="predicted"/>
<dbReference type="Gene3D" id="3.80.10.10">
    <property type="entry name" value="Ribonuclease Inhibitor"/>
    <property type="match status" value="1"/>
</dbReference>
<evidence type="ECO:0000313" key="2">
    <source>
        <dbReference type="Proteomes" id="UP001444661"/>
    </source>
</evidence>
<gene>
    <name evidence="1" type="ORF">PG993_002517</name>
</gene>
<name>A0ABR1TX16_9PEZI</name>
<dbReference type="InterPro" id="IPR032675">
    <property type="entry name" value="LRR_dom_sf"/>
</dbReference>